<evidence type="ECO:0000313" key="1">
    <source>
        <dbReference type="EMBL" id="TKK90551.1"/>
    </source>
</evidence>
<gene>
    <name evidence="1" type="ORF">FDA94_06050</name>
</gene>
<protein>
    <submittedName>
        <fullName evidence="1">Uncharacterized protein</fullName>
    </submittedName>
</protein>
<reference evidence="1 2" key="1">
    <citation type="submission" date="2019-04" db="EMBL/GenBank/DDBJ databases">
        <title>Herbidospora sp. NEAU-GS14.nov., a novel actinomycete isolated from soil.</title>
        <authorList>
            <person name="Han L."/>
        </authorList>
    </citation>
    <scope>NUCLEOTIDE SEQUENCE [LARGE SCALE GENOMIC DNA]</scope>
    <source>
        <strain evidence="1 2">NEAU-GS14</strain>
    </source>
</reference>
<dbReference type="RefSeq" id="WP_170990795.1">
    <property type="nucleotide sequence ID" value="NZ_SZQA01000003.1"/>
</dbReference>
<evidence type="ECO:0000313" key="2">
    <source>
        <dbReference type="Proteomes" id="UP000308705"/>
    </source>
</evidence>
<organism evidence="1 2">
    <name type="scientific">Herbidospora galbida</name>
    <dbReference type="NCBI Taxonomy" id="2575442"/>
    <lineage>
        <taxon>Bacteria</taxon>
        <taxon>Bacillati</taxon>
        <taxon>Actinomycetota</taxon>
        <taxon>Actinomycetes</taxon>
        <taxon>Streptosporangiales</taxon>
        <taxon>Streptosporangiaceae</taxon>
        <taxon>Herbidospora</taxon>
    </lineage>
</organism>
<keyword evidence="2" id="KW-1185">Reference proteome</keyword>
<dbReference type="AlphaFoldDB" id="A0A4U3MM20"/>
<proteinExistence type="predicted"/>
<sequence>MLLAQLAYDLEWRGVPCHVRLPGKRDELPVLDFPGGVTGVIRVGVRKESNGWLYTWKDRSVSADAAASDLILSAVS</sequence>
<accession>A0A4U3MM20</accession>
<name>A0A4U3MM20_9ACTN</name>
<comment type="caution">
    <text evidence="1">The sequence shown here is derived from an EMBL/GenBank/DDBJ whole genome shotgun (WGS) entry which is preliminary data.</text>
</comment>
<dbReference type="EMBL" id="SZQA01000003">
    <property type="protein sequence ID" value="TKK90551.1"/>
    <property type="molecule type" value="Genomic_DNA"/>
</dbReference>
<dbReference type="Proteomes" id="UP000308705">
    <property type="component" value="Unassembled WGS sequence"/>
</dbReference>